<reference evidence="1 2" key="1">
    <citation type="submission" date="2019-09" db="EMBL/GenBank/DDBJ databases">
        <title>A chromosome-level genome assembly of the Chinese tupelo Nyssa sinensis.</title>
        <authorList>
            <person name="Yang X."/>
            <person name="Kang M."/>
            <person name="Yang Y."/>
            <person name="Xiong H."/>
            <person name="Wang M."/>
            <person name="Zhang Z."/>
            <person name="Wang Z."/>
            <person name="Wu H."/>
            <person name="Ma T."/>
            <person name="Liu J."/>
            <person name="Xi Z."/>
        </authorList>
    </citation>
    <scope>NUCLEOTIDE SEQUENCE [LARGE SCALE GENOMIC DNA]</scope>
    <source>
        <strain evidence="1">J267</strain>
        <tissue evidence="1">Leaf</tissue>
    </source>
</reference>
<dbReference type="Proteomes" id="UP000325577">
    <property type="component" value="Linkage Group LG12"/>
</dbReference>
<evidence type="ECO:0000313" key="1">
    <source>
        <dbReference type="EMBL" id="KAA8542207.1"/>
    </source>
</evidence>
<proteinExistence type="predicted"/>
<keyword evidence="2" id="KW-1185">Reference proteome</keyword>
<name>A0A5J5BK58_9ASTE</name>
<gene>
    <name evidence="1" type="ORF">F0562_023359</name>
</gene>
<organism evidence="1 2">
    <name type="scientific">Nyssa sinensis</name>
    <dbReference type="NCBI Taxonomy" id="561372"/>
    <lineage>
        <taxon>Eukaryota</taxon>
        <taxon>Viridiplantae</taxon>
        <taxon>Streptophyta</taxon>
        <taxon>Embryophyta</taxon>
        <taxon>Tracheophyta</taxon>
        <taxon>Spermatophyta</taxon>
        <taxon>Magnoliopsida</taxon>
        <taxon>eudicotyledons</taxon>
        <taxon>Gunneridae</taxon>
        <taxon>Pentapetalae</taxon>
        <taxon>asterids</taxon>
        <taxon>Cornales</taxon>
        <taxon>Nyssaceae</taxon>
        <taxon>Nyssa</taxon>
    </lineage>
</organism>
<protein>
    <submittedName>
        <fullName evidence="1">Uncharacterized protein</fullName>
    </submittedName>
</protein>
<sequence length="156" mass="17985">MTEFLDQESEFRFRPYTRVWKGEVDLDLYQSQPLEYNLKEEVTSLAWGCILIPCRLPFKIENREGSMQYNPYRMMHQFGKEKEKRDQSGYGILLFLGQVSESPEVVGDAQPAEDVASSTDEVKEIPLVRKRATIDQEGTSLNQQGFAELELPKVCV</sequence>
<accession>A0A5J5BK58</accession>
<evidence type="ECO:0000313" key="2">
    <source>
        <dbReference type="Proteomes" id="UP000325577"/>
    </source>
</evidence>
<dbReference type="AlphaFoldDB" id="A0A5J5BK58"/>
<dbReference type="OrthoDB" id="1572276at2759"/>
<dbReference type="EMBL" id="CM018035">
    <property type="protein sequence ID" value="KAA8542207.1"/>
    <property type="molecule type" value="Genomic_DNA"/>
</dbReference>